<evidence type="ECO:0000256" key="1">
    <source>
        <dbReference type="SAM" id="MobiDB-lite"/>
    </source>
</evidence>
<comment type="caution">
    <text evidence="2">The sequence shown here is derived from an EMBL/GenBank/DDBJ whole genome shotgun (WGS) entry which is preliminary data.</text>
</comment>
<evidence type="ECO:0000313" key="3">
    <source>
        <dbReference type="Proteomes" id="UP001500888"/>
    </source>
</evidence>
<evidence type="ECO:0000313" key="2">
    <source>
        <dbReference type="EMBL" id="GAA3824752.1"/>
    </source>
</evidence>
<accession>A0ABP7IRN5</accession>
<proteinExistence type="predicted"/>
<dbReference type="EMBL" id="BAAAZR010000019">
    <property type="protein sequence ID" value="GAA3824752.1"/>
    <property type="molecule type" value="Genomic_DNA"/>
</dbReference>
<reference evidence="3" key="1">
    <citation type="journal article" date="2019" name="Int. J. Syst. Evol. Microbiol.">
        <title>The Global Catalogue of Microorganisms (GCM) 10K type strain sequencing project: providing services to taxonomists for standard genome sequencing and annotation.</title>
        <authorList>
            <consortium name="The Broad Institute Genomics Platform"/>
            <consortium name="The Broad Institute Genome Sequencing Center for Infectious Disease"/>
            <person name="Wu L."/>
            <person name="Ma J."/>
        </authorList>
    </citation>
    <scope>NUCLEOTIDE SEQUENCE [LARGE SCALE GENOMIC DNA]</scope>
    <source>
        <strain evidence="3">JCM 16908</strain>
    </source>
</reference>
<evidence type="ECO:0008006" key="4">
    <source>
        <dbReference type="Google" id="ProtNLM"/>
    </source>
</evidence>
<feature type="region of interest" description="Disordered" evidence="1">
    <location>
        <begin position="49"/>
        <end position="68"/>
    </location>
</feature>
<organism evidence="2 3">
    <name type="scientific">Sphaerisporangium flaviroseum</name>
    <dbReference type="NCBI Taxonomy" id="509199"/>
    <lineage>
        <taxon>Bacteria</taxon>
        <taxon>Bacillati</taxon>
        <taxon>Actinomycetota</taxon>
        <taxon>Actinomycetes</taxon>
        <taxon>Streptosporangiales</taxon>
        <taxon>Streptosporangiaceae</taxon>
        <taxon>Sphaerisporangium</taxon>
    </lineage>
</organism>
<sequence>MGGVGKGECYVVYTNYHPVGLSEVSARHDAGTSRRTTFEEIWFREHPRRHQRLRPNRPQLLASRSGQR</sequence>
<keyword evidence="3" id="KW-1185">Reference proteome</keyword>
<protein>
    <recommendedName>
        <fullName evidence="4">Transposase</fullName>
    </recommendedName>
</protein>
<gene>
    <name evidence="2" type="ORF">GCM10022226_51840</name>
</gene>
<name>A0ABP7IRN5_9ACTN</name>
<dbReference type="Proteomes" id="UP001500888">
    <property type="component" value="Unassembled WGS sequence"/>
</dbReference>